<keyword evidence="1" id="KW-0175">Coiled coil</keyword>
<organism evidence="3 4">
    <name type="scientific">Xanthomonas cucurbitae</name>
    <dbReference type="NCBI Taxonomy" id="56453"/>
    <lineage>
        <taxon>Bacteria</taxon>
        <taxon>Pseudomonadati</taxon>
        <taxon>Pseudomonadota</taxon>
        <taxon>Gammaproteobacteria</taxon>
        <taxon>Lysobacterales</taxon>
        <taxon>Lysobacteraceae</taxon>
        <taxon>Xanthomonas</taxon>
    </lineage>
</organism>
<feature type="region of interest" description="Disordered" evidence="2">
    <location>
        <begin position="688"/>
        <end position="987"/>
    </location>
</feature>
<comment type="caution">
    <text evidence="3">The sequence shown here is derived from an EMBL/GenBank/DDBJ whole genome shotgun (WGS) entry which is preliminary data.</text>
</comment>
<feature type="coiled-coil region" evidence="1">
    <location>
        <begin position="1122"/>
        <end position="1149"/>
    </location>
</feature>
<feature type="region of interest" description="Disordered" evidence="2">
    <location>
        <begin position="1048"/>
        <end position="1116"/>
    </location>
</feature>
<evidence type="ECO:0000256" key="1">
    <source>
        <dbReference type="SAM" id="Coils"/>
    </source>
</evidence>
<feature type="region of interest" description="Disordered" evidence="2">
    <location>
        <begin position="1195"/>
        <end position="1225"/>
    </location>
</feature>
<reference evidence="3 4" key="1">
    <citation type="submission" date="2016-08" db="EMBL/GenBank/DDBJ databases">
        <authorList>
            <person name="Seilhamer J.J."/>
        </authorList>
    </citation>
    <scope>NUCLEOTIDE SEQUENCE [LARGE SCALE GENOMIC DNA]</scope>
    <source>
        <strain evidence="3 4">CFBP2542</strain>
    </source>
</reference>
<feature type="compositionally biased region" description="Basic and acidic residues" evidence="2">
    <location>
        <begin position="813"/>
        <end position="859"/>
    </location>
</feature>
<sequence length="1332" mass="144690">MPRSRPIFQDHHAIEQQTLERSQLLRSLSDSGYFDIHAPENRIFLPANRTFAQILGVTPHSGGPIADYQVGLQRRLRRLELSPDGVAAIAGDADALARVSGRIETLRDTVRIGLINGDLYTNSPFGLRPDDIRPGVQSFFRNEATYRQIHAAQLRGLKGYAAVDNGWAAVTHTEGRVVSTLQYIQNAPNPLTRGGVDELQRNGLAQAISNAHSNGRLTVSPNGIAVVENTLGEEAARQLKVPLGQRGAVSLQLLLGEASASTLVRSGGLLATGADAVLTARRSAELLEQGNATAAQSEVTHALARNVGGWAGGASTAAALGGSGFVPAALVVGDALLMSKAFDKGADLLDNRAIYHQTDKQGVEWQFNGRNWEREASIDTAQHGRRATDDHPVVSSYEKSQELGALANAKAVELALGKTSPPQDPFNLPARPDDQVGLDNQHWQRNSARQTWERQVRTAASGTDELCSYAVQLASPERAQQLNQEALGRIEHNIATGREAIAAVYLEHHAAQRAQAYGVEVPAAVRAVQAKPGVVLGSDAQLYQRTETGQWAGKYGVASGNLAVELELTNQLRQSSLERAQQALAAIQALPAPTAAQRDHNELLHRYRAAGVDLNVNPQTQQAVELATQRTRQAHGITGPTMQQLQRNAAGHYGYDSPIAHLQQGSDGITRVVAITGSDEIRQALHEVQGHRQEPASLGHAQERSADTDTDIDTSTSESSTPQRVLDIQARMQAASAAQERQEDAEQARRAQQQHAAKVRERLGQVPTASQDPDRDEQALQAHAVLDAQRDAEQQREQEQRQVQERQAQTSQQREHQEREETRLQQQRAQDDAQHGQQERQAQEARQDEVQQVEVENRQAHQAHYQQQQTQGLQQQQDRLQESSQQPAAQPRPQDVPLAQRGTTSQVQQEERPQPQARNPHAREHLAPDAQQRLHQEPVLGDPQWRQSAERASGSHVVESGDCARLQVAPPEHLESRNESSQRAESNAVLPALYPNVQMRPAEIEQASVWQQEATDRQEWLAVMPQALPATTESLMASPHAVFAIASRDAEAEQPSPSDAFPVEHREPVPPAAGLAQAHQQSLETSAERRLAEGLTAAPASRAQATPPQDRGAADPGSALFLEESMRSLRQLQQEIALADREDERFHQQWQQHRARGESYPFGHDRAWDQGNSRVEAFQATAQIPGVPSESMAQAGAWVPGASASQTGDVSSHSPQSARNSITDDPDVDEVIHALDSKNELAIQQAMHRVANSAATQALLKKGDDFLEAQAQQEAQEQVATRQALGMDVSAQINTSRGPVMVLTLPEFAKGPMQGGPQMGDGGGDGGGGAGG</sequence>
<feature type="compositionally biased region" description="Low complexity" evidence="2">
    <location>
        <begin position="860"/>
        <end position="893"/>
    </location>
</feature>
<feature type="compositionally biased region" description="Basic and acidic residues" evidence="2">
    <location>
        <begin position="921"/>
        <end position="936"/>
    </location>
</feature>
<feature type="compositionally biased region" description="Basic and acidic residues" evidence="2">
    <location>
        <begin position="740"/>
        <end position="749"/>
    </location>
</feature>
<evidence type="ECO:0000313" key="4">
    <source>
        <dbReference type="Proteomes" id="UP000239561"/>
    </source>
</evidence>
<dbReference type="RefSeq" id="WP_104604723.1">
    <property type="nucleotide sequence ID" value="NZ_CP082217.1"/>
</dbReference>
<evidence type="ECO:0000313" key="3">
    <source>
        <dbReference type="EMBL" id="PPU74254.1"/>
    </source>
</evidence>
<gene>
    <name evidence="3" type="ORF">XcuCFBP2542_15670</name>
</gene>
<proteinExistence type="predicted"/>
<feature type="compositionally biased region" description="Polar residues" evidence="2">
    <location>
        <begin position="1203"/>
        <end position="1223"/>
    </location>
</feature>
<accession>A0A2S7DKF5</accession>
<name>A0A2S7DKF5_9XANT</name>
<evidence type="ECO:0008006" key="5">
    <source>
        <dbReference type="Google" id="ProtNLM"/>
    </source>
</evidence>
<feature type="compositionally biased region" description="Low complexity" evidence="2">
    <location>
        <begin position="729"/>
        <end position="739"/>
    </location>
</feature>
<feature type="compositionally biased region" description="Gly residues" evidence="2">
    <location>
        <begin position="1313"/>
        <end position="1332"/>
    </location>
</feature>
<feature type="compositionally biased region" description="Basic and acidic residues" evidence="2">
    <location>
        <begin position="788"/>
        <end position="804"/>
    </location>
</feature>
<feature type="compositionally biased region" description="Basic and acidic residues" evidence="2">
    <location>
        <begin position="972"/>
        <end position="982"/>
    </location>
</feature>
<protein>
    <recommendedName>
        <fullName evidence="5">Acidic amino acid rich protein</fullName>
    </recommendedName>
</protein>
<evidence type="ECO:0000256" key="2">
    <source>
        <dbReference type="SAM" id="MobiDB-lite"/>
    </source>
</evidence>
<dbReference type="EMBL" id="MDED01000036">
    <property type="protein sequence ID" value="PPU74254.1"/>
    <property type="molecule type" value="Genomic_DNA"/>
</dbReference>
<dbReference type="Proteomes" id="UP000239561">
    <property type="component" value="Unassembled WGS sequence"/>
</dbReference>
<feature type="region of interest" description="Disordered" evidence="2">
    <location>
        <begin position="1308"/>
        <end position="1332"/>
    </location>
</feature>